<proteinExistence type="predicted"/>
<reference evidence="1 2" key="1">
    <citation type="submission" date="2018-06" db="EMBL/GenBank/DDBJ databases">
        <authorList>
            <consortium name="Pathogen Informatics"/>
            <person name="Doyle S."/>
        </authorList>
    </citation>
    <scope>NUCLEOTIDE SEQUENCE [LARGE SCALE GENOMIC DNA]</scope>
    <source>
        <strain evidence="1 2">NCTC10975</strain>
    </source>
</reference>
<organism evidence="1 2">
    <name type="scientific">Proteus mirabilis</name>
    <dbReference type="NCBI Taxonomy" id="584"/>
    <lineage>
        <taxon>Bacteria</taxon>
        <taxon>Pseudomonadati</taxon>
        <taxon>Pseudomonadota</taxon>
        <taxon>Gammaproteobacteria</taxon>
        <taxon>Enterobacterales</taxon>
        <taxon>Morganellaceae</taxon>
        <taxon>Proteus</taxon>
    </lineage>
</organism>
<evidence type="ECO:0000313" key="1">
    <source>
        <dbReference type="EMBL" id="SPY97849.1"/>
    </source>
</evidence>
<sequence>MDKNQRLLILVGKIQCGSKKQSELLVELKQPSYSHFPFVYYSQILENADKGIAGQMEITPSE</sequence>
<name>A0A2X2DQ01_PROMI</name>
<accession>A0A2X2DQ01</accession>
<dbReference type="EMBL" id="UAUE01000023">
    <property type="protein sequence ID" value="SPY97849.1"/>
    <property type="molecule type" value="Genomic_DNA"/>
</dbReference>
<protein>
    <submittedName>
        <fullName evidence="1">Repressor protein for FtsI</fullName>
    </submittedName>
</protein>
<dbReference type="Proteomes" id="UP000251485">
    <property type="component" value="Unassembled WGS sequence"/>
</dbReference>
<dbReference type="AlphaFoldDB" id="A0A2X2DQ01"/>
<gene>
    <name evidence="1" type="primary">sufI_2</name>
    <name evidence="1" type="ORF">NCTC10975_02959</name>
</gene>
<evidence type="ECO:0000313" key="2">
    <source>
        <dbReference type="Proteomes" id="UP000251485"/>
    </source>
</evidence>